<dbReference type="PANTHER" id="PTHR33678">
    <property type="entry name" value="BLL1576 PROTEIN"/>
    <property type="match status" value="1"/>
</dbReference>
<dbReference type="NCBIfam" id="NF033517">
    <property type="entry name" value="transpos_IS66"/>
    <property type="match status" value="1"/>
</dbReference>
<reference evidence="2" key="1">
    <citation type="submission" date="2013-08" db="EMBL/GenBank/DDBJ databases">
        <authorList>
            <person name="Mendez C."/>
            <person name="Richter M."/>
            <person name="Ferrer M."/>
            <person name="Sanchez J."/>
        </authorList>
    </citation>
    <scope>NUCLEOTIDE SEQUENCE</scope>
</reference>
<name>T0Y0U5_9ZZZZ</name>
<feature type="domain" description="Transposase IS66 central" evidence="1">
    <location>
        <begin position="3"/>
        <end position="249"/>
    </location>
</feature>
<sequence length="296" mass="34090">QYRLPYRLSTQLLADLPGLTVSPGAVTKQIRRMSHWLEGEYDRLQVFLRCAPAVHMDETTWRVNGINQWLWTLLDDQHTLFHVDKSRGQKVVQKLLGEVFGGVLVSDFYCGYSKLSARKQKCLVHLLRELKETSIKSPAFAKGSFCRRLKRLLKEMLLLKKNKPDMEVQEYQRRGKQMEGRLKELAQQRWEEPHADRLAARLRKHEKELTVFLWEDAVDGTNNAAERALRPAVVMRKITGGSRSERGARATAVLMSVLRTARQQNRPLFETIRTLLMNAWAGKNPGLLTDILVDSS</sequence>
<dbReference type="EMBL" id="AUZX01016135">
    <property type="protein sequence ID" value="EQD26603.1"/>
    <property type="molecule type" value="Genomic_DNA"/>
</dbReference>
<gene>
    <name evidence="2" type="ORF">B1A_21832</name>
</gene>
<dbReference type="AlphaFoldDB" id="T0Y0U5"/>
<protein>
    <submittedName>
        <fullName evidence="2">Transposase IS66</fullName>
    </submittedName>
</protein>
<dbReference type="InterPro" id="IPR004291">
    <property type="entry name" value="Transposase_IS66_central"/>
</dbReference>
<dbReference type="PANTHER" id="PTHR33678:SF2">
    <property type="match status" value="1"/>
</dbReference>
<dbReference type="InterPro" id="IPR052344">
    <property type="entry name" value="Transposase-related"/>
</dbReference>
<dbReference type="Pfam" id="PF03050">
    <property type="entry name" value="DDE_Tnp_IS66"/>
    <property type="match status" value="1"/>
</dbReference>
<evidence type="ECO:0000313" key="2">
    <source>
        <dbReference type="EMBL" id="EQD26603.1"/>
    </source>
</evidence>
<evidence type="ECO:0000259" key="1">
    <source>
        <dbReference type="Pfam" id="PF03050"/>
    </source>
</evidence>
<reference evidence="2" key="2">
    <citation type="journal article" date="2014" name="ISME J.">
        <title>Microbial stratification in low pH oxic and suboxic macroscopic growths along an acid mine drainage.</title>
        <authorList>
            <person name="Mendez-Garcia C."/>
            <person name="Mesa V."/>
            <person name="Sprenger R.R."/>
            <person name="Richter M."/>
            <person name="Diez M.S."/>
            <person name="Solano J."/>
            <person name="Bargiela R."/>
            <person name="Golyshina O.V."/>
            <person name="Manteca A."/>
            <person name="Ramos J.L."/>
            <person name="Gallego J.R."/>
            <person name="Llorente I."/>
            <person name="Martins Dos Santos V.A."/>
            <person name="Jensen O.N."/>
            <person name="Pelaez A.I."/>
            <person name="Sanchez J."/>
            <person name="Ferrer M."/>
        </authorList>
    </citation>
    <scope>NUCLEOTIDE SEQUENCE</scope>
</reference>
<organism evidence="2">
    <name type="scientific">mine drainage metagenome</name>
    <dbReference type="NCBI Taxonomy" id="410659"/>
    <lineage>
        <taxon>unclassified sequences</taxon>
        <taxon>metagenomes</taxon>
        <taxon>ecological metagenomes</taxon>
    </lineage>
</organism>
<comment type="caution">
    <text evidence="2">The sequence shown here is derived from an EMBL/GenBank/DDBJ whole genome shotgun (WGS) entry which is preliminary data.</text>
</comment>
<proteinExistence type="predicted"/>
<accession>T0Y0U5</accession>
<feature type="non-terminal residue" evidence="2">
    <location>
        <position position="1"/>
    </location>
</feature>